<evidence type="ECO:0000313" key="3">
    <source>
        <dbReference type="Proteomes" id="UP000772434"/>
    </source>
</evidence>
<reference evidence="2" key="1">
    <citation type="submission" date="2020-11" db="EMBL/GenBank/DDBJ databases">
        <authorList>
            <consortium name="DOE Joint Genome Institute"/>
            <person name="Ahrendt S."/>
            <person name="Riley R."/>
            <person name="Andreopoulos W."/>
            <person name="Labutti K."/>
            <person name="Pangilinan J."/>
            <person name="Ruiz-Duenas F.J."/>
            <person name="Barrasa J.M."/>
            <person name="Sanchez-Garcia M."/>
            <person name="Camarero S."/>
            <person name="Miyauchi S."/>
            <person name="Serrano A."/>
            <person name="Linde D."/>
            <person name="Babiker R."/>
            <person name="Drula E."/>
            <person name="Ayuso-Fernandez I."/>
            <person name="Pacheco R."/>
            <person name="Padilla G."/>
            <person name="Ferreira P."/>
            <person name="Barriuso J."/>
            <person name="Kellner H."/>
            <person name="Castanera R."/>
            <person name="Alfaro M."/>
            <person name="Ramirez L."/>
            <person name="Pisabarro A.G."/>
            <person name="Kuo A."/>
            <person name="Tritt A."/>
            <person name="Lipzen A."/>
            <person name="He G."/>
            <person name="Yan M."/>
            <person name="Ng V."/>
            <person name="Cullen D."/>
            <person name="Martin F."/>
            <person name="Rosso M.-N."/>
            <person name="Henrissat B."/>
            <person name="Hibbett D."/>
            <person name="Martinez A.T."/>
            <person name="Grigoriev I.V."/>
        </authorList>
    </citation>
    <scope>NUCLEOTIDE SEQUENCE</scope>
    <source>
        <strain evidence="2">AH 40177</strain>
    </source>
</reference>
<sequence length="258" mass="29279">MRLVKDARHIQSDISFKRVAGWLEFELGGYDRVNQCGIGDFLQAISPQDKFDLYEPLKRLSSLSPYEHLERLFGLCFAHYARNIQKCCVSDIVKTAMFSIAGTTHKDGTPEAWMQTLSVIQSEGGTAGNSRFGPRKNQKIPLTIWQASNNTSNVIEALHQDQLRNGSGLTLVGGLLCGKEYDNMRLKIFQNYGITSRYQPNTMSAQTFRSVNCHSNSKKRQYEQEDTKIAQYNTKPARNESVKPQKKSDLVSGRWSDW</sequence>
<accession>A0A9P5U8C2</accession>
<keyword evidence="3" id="KW-1185">Reference proteome</keyword>
<name>A0A9P5U8C2_9AGAR</name>
<evidence type="ECO:0000313" key="2">
    <source>
        <dbReference type="EMBL" id="KAF9069709.1"/>
    </source>
</evidence>
<proteinExistence type="predicted"/>
<feature type="region of interest" description="Disordered" evidence="1">
    <location>
        <begin position="215"/>
        <end position="258"/>
    </location>
</feature>
<evidence type="ECO:0000256" key="1">
    <source>
        <dbReference type="SAM" id="MobiDB-lite"/>
    </source>
</evidence>
<dbReference type="AlphaFoldDB" id="A0A9P5U8C2"/>
<dbReference type="EMBL" id="JADNRY010000048">
    <property type="protein sequence ID" value="KAF9069709.1"/>
    <property type="molecule type" value="Genomic_DNA"/>
</dbReference>
<gene>
    <name evidence="2" type="ORF">BDP27DRAFT_1363235</name>
</gene>
<organism evidence="2 3">
    <name type="scientific">Rhodocollybia butyracea</name>
    <dbReference type="NCBI Taxonomy" id="206335"/>
    <lineage>
        <taxon>Eukaryota</taxon>
        <taxon>Fungi</taxon>
        <taxon>Dikarya</taxon>
        <taxon>Basidiomycota</taxon>
        <taxon>Agaricomycotina</taxon>
        <taxon>Agaricomycetes</taxon>
        <taxon>Agaricomycetidae</taxon>
        <taxon>Agaricales</taxon>
        <taxon>Marasmiineae</taxon>
        <taxon>Omphalotaceae</taxon>
        <taxon>Rhodocollybia</taxon>
    </lineage>
</organism>
<protein>
    <submittedName>
        <fullName evidence="2">Uncharacterized protein</fullName>
    </submittedName>
</protein>
<dbReference type="Proteomes" id="UP000772434">
    <property type="component" value="Unassembled WGS sequence"/>
</dbReference>
<comment type="caution">
    <text evidence="2">The sequence shown here is derived from an EMBL/GenBank/DDBJ whole genome shotgun (WGS) entry which is preliminary data.</text>
</comment>
<dbReference type="OrthoDB" id="3268409at2759"/>
<feature type="compositionally biased region" description="Basic and acidic residues" evidence="1">
    <location>
        <begin position="237"/>
        <end position="249"/>
    </location>
</feature>